<feature type="transmembrane region" description="Helical" evidence="1">
    <location>
        <begin position="46"/>
        <end position="63"/>
    </location>
</feature>
<organism evidence="2 3">
    <name type="scientific">Chryseobacterium elymi</name>
    <dbReference type="NCBI Taxonomy" id="395936"/>
    <lineage>
        <taxon>Bacteria</taxon>
        <taxon>Pseudomonadati</taxon>
        <taxon>Bacteroidota</taxon>
        <taxon>Flavobacteriia</taxon>
        <taxon>Flavobacteriales</taxon>
        <taxon>Weeksellaceae</taxon>
        <taxon>Chryseobacterium group</taxon>
        <taxon>Chryseobacterium</taxon>
    </lineage>
</organism>
<protein>
    <submittedName>
        <fullName evidence="2">Uncharacterized protein</fullName>
    </submittedName>
</protein>
<dbReference type="AlphaFoldDB" id="A0A3D9DGT0"/>
<name>A0A3D9DGT0_9FLAO</name>
<proteinExistence type="predicted"/>
<evidence type="ECO:0000313" key="2">
    <source>
        <dbReference type="EMBL" id="REC77199.1"/>
    </source>
</evidence>
<evidence type="ECO:0000256" key="1">
    <source>
        <dbReference type="SAM" id="Phobius"/>
    </source>
</evidence>
<evidence type="ECO:0000313" key="3">
    <source>
        <dbReference type="Proteomes" id="UP000257030"/>
    </source>
</evidence>
<keyword evidence="1" id="KW-1133">Transmembrane helix</keyword>
<sequence length="109" mass="13259">MKNIFREPAEPFTFFNYSDFLILIIIYLILYVLIKKQMLKLNTIKKIIIGFFFIFIPMISIKIELNNVYNKFEIVDGFNTLYVIFKFPIWWIMGILNVYLINIKVKNYR</sequence>
<dbReference type="Proteomes" id="UP000257030">
    <property type="component" value="Unassembled WGS sequence"/>
</dbReference>
<keyword evidence="1" id="KW-0472">Membrane</keyword>
<dbReference type="EMBL" id="QNUH01000009">
    <property type="protein sequence ID" value="REC77199.1"/>
    <property type="molecule type" value="Genomic_DNA"/>
</dbReference>
<keyword evidence="3" id="KW-1185">Reference proteome</keyword>
<feature type="transmembrane region" description="Helical" evidence="1">
    <location>
        <begin position="83"/>
        <end position="101"/>
    </location>
</feature>
<accession>A0A3D9DGT0</accession>
<gene>
    <name evidence="2" type="ORF">DRF60_12360</name>
</gene>
<feature type="transmembrane region" description="Helical" evidence="1">
    <location>
        <begin position="12"/>
        <end position="34"/>
    </location>
</feature>
<keyword evidence="1" id="KW-0812">Transmembrane</keyword>
<comment type="caution">
    <text evidence="2">The sequence shown here is derived from an EMBL/GenBank/DDBJ whole genome shotgun (WGS) entry which is preliminary data.</text>
</comment>
<reference evidence="2 3" key="1">
    <citation type="journal article" date="2010" name="Syst. Appl. Microbiol.">
        <title>Four new species of Chryseobacterium from the rhizosphere of coastal sand dune plants, Chryseobacterium elymi sp. nov., Chryseobacterium hagamense sp. nov., Chryseobacterium lathyri sp. nov. and Chryseobacterium rhizosphaerae sp. nov.</title>
        <authorList>
            <person name="Cho S.H."/>
            <person name="Lee K.S."/>
            <person name="Shin D.S."/>
            <person name="Han J.H."/>
            <person name="Park K.S."/>
            <person name="Lee C.H."/>
            <person name="Park K.H."/>
            <person name="Kim S.B."/>
        </authorList>
    </citation>
    <scope>NUCLEOTIDE SEQUENCE [LARGE SCALE GENOMIC DNA]</scope>
    <source>
        <strain evidence="2 3">KCTC 22547</strain>
    </source>
</reference>